<evidence type="ECO:0000313" key="10">
    <source>
        <dbReference type="EMBL" id="TRM10748.1"/>
    </source>
</evidence>
<feature type="binding site" evidence="7">
    <location>
        <position position="244"/>
    </location>
    <ligand>
        <name>Mg(2+)</name>
        <dbReference type="ChEBI" id="CHEBI:18420"/>
    </ligand>
</feature>
<feature type="binding site" evidence="6">
    <location>
        <position position="135"/>
    </location>
    <ligand>
        <name>substrate</name>
    </ligand>
</feature>
<dbReference type="GO" id="GO:0006518">
    <property type="term" value="P:peptide metabolic process"/>
    <property type="evidence" value="ECO:0007669"/>
    <property type="project" value="UniProtKB-ARBA"/>
</dbReference>
<dbReference type="SFLD" id="SFLDF00010">
    <property type="entry name" value="dipeptide_epimerase"/>
    <property type="match status" value="1"/>
</dbReference>
<evidence type="ECO:0000256" key="8">
    <source>
        <dbReference type="RuleBase" id="RU366006"/>
    </source>
</evidence>
<evidence type="ECO:0000256" key="4">
    <source>
        <dbReference type="ARBA" id="ARBA00023235"/>
    </source>
</evidence>
<feature type="binding site" evidence="6">
    <location>
        <position position="160"/>
    </location>
    <ligand>
        <name>substrate</name>
    </ligand>
</feature>
<dbReference type="InterPro" id="IPR013342">
    <property type="entry name" value="Mandelate_racemase_C"/>
</dbReference>
<comment type="caution">
    <text evidence="10">The sequence shown here is derived from an EMBL/GenBank/DDBJ whole genome shotgun (WGS) entry which is preliminary data.</text>
</comment>
<dbReference type="InterPro" id="IPR029065">
    <property type="entry name" value="Enolase_C-like"/>
</dbReference>
<dbReference type="GO" id="GO:0016855">
    <property type="term" value="F:racemase and epimerase activity, acting on amino acids and derivatives"/>
    <property type="evidence" value="ECO:0007669"/>
    <property type="project" value="UniProtKB-UniRule"/>
</dbReference>
<keyword evidence="4 8" id="KW-0413">Isomerase</keyword>
<dbReference type="SUPFAM" id="SSF51604">
    <property type="entry name" value="Enolase C-terminal domain-like"/>
    <property type="match status" value="1"/>
</dbReference>
<organism evidence="10 11">
    <name type="scientific">Lentibacillus cibarius</name>
    <dbReference type="NCBI Taxonomy" id="2583219"/>
    <lineage>
        <taxon>Bacteria</taxon>
        <taxon>Bacillati</taxon>
        <taxon>Bacillota</taxon>
        <taxon>Bacilli</taxon>
        <taxon>Bacillales</taxon>
        <taxon>Bacillaceae</taxon>
        <taxon>Lentibacillus</taxon>
    </lineage>
</organism>
<evidence type="ECO:0000256" key="3">
    <source>
        <dbReference type="ARBA" id="ARBA00022842"/>
    </source>
</evidence>
<sequence>MNIRTIETGYASIPLHTPFKTALRTVTTAETVVVKVTCDNGITGWGEAPPTHVITGDSVASIHYAVNNIIKPRLLGESVRKREQVFATLSRSAVGNTSAKAAVDMAIYDCLAQYAGMPLYQFLGGYQSALETDYTVSVNQPDEMAAHAQTCIEQGFHVLKVKVGSDDSLTDIRRIEAIREQVGPEPSIRLDANQGWQAKEAISTIRKMETLGLDIELIEQPVPKHDLDGMRYVTANTETLIMADESVFSAHDARMVLEKNAADLINIKLMKAGGIHEALKIAKLADVYGVECMTGSMIETGIGITAAAHFAASQPNVTRYDFDAPLMLADDTMEDGISYHGRHIRLEEKPGLGISRMKAEAVRWNVDVYSGVSD</sequence>
<accession>A0A549YFX4</accession>
<dbReference type="EC" id="5.1.1.-" evidence="8"/>
<reference evidence="10 11" key="1">
    <citation type="submission" date="2019-07" db="EMBL/GenBank/DDBJ databases">
        <title>Genomic analysis of Lentibacillus sp. NKC851-2.</title>
        <authorList>
            <person name="Oh Y.J."/>
        </authorList>
    </citation>
    <scope>NUCLEOTIDE SEQUENCE [LARGE SCALE GENOMIC DNA]</scope>
    <source>
        <strain evidence="10 11">NKC851-2</strain>
    </source>
</reference>
<feature type="binding site" evidence="6">
    <location>
        <position position="323"/>
    </location>
    <ligand>
        <name>substrate</name>
    </ligand>
</feature>
<dbReference type="RefSeq" id="WP_142790008.1">
    <property type="nucleotide sequence ID" value="NZ_VJMZ01000001.1"/>
</dbReference>
<dbReference type="SUPFAM" id="SSF54826">
    <property type="entry name" value="Enolase N-terminal domain-like"/>
    <property type="match status" value="1"/>
</dbReference>
<evidence type="ECO:0000259" key="9">
    <source>
        <dbReference type="SMART" id="SM00922"/>
    </source>
</evidence>
<dbReference type="PANTHER" id="PTHR48073:SF2">
    <property type="entry name" value="O-SUCCINYLBENZOATE SYNTHASE"/>
    <property type="match status" value="1"/>
</dbReference>
<proteinExistence type="inferred from homology"/>
<feature type="binding site" evidence="7">
    <location>
        <position position="219"/>
    </location>
    <ligand>
        <name>Mg(2+)</name>
        <dbReference type="ChEBI" id="CHEBI:18420"/>
    </ligand>
</feature>
<dbReference type="Gene3D" id="3.20.20.120">
    <property type="entry name" value="Enolase-like C-terminal domain"/>
    <property type="match status" value="1"/>
</dbReference>
<evidence type="ECO:0000256" key="2">
    <source>
        <dbReference type="ARBA" id="ARBA00022723"/>
    </source>
</evidence>
<dbReference type="Proteomes" id="UP000319280">
    <property type="component" value="Unassembled WGS sequence"/>
</dbReference>
<protein>
    <recommendedName>
        <fullName evidence="8">Dipeptide epimerase</fullName>
        <ecNumber evidence="8">5.1.1.-</ecNumber>
    </recommendedName>
</protein>
<feature type="binding site" evidence="6">
    <location>
        <position position="298"/>
    </location>
    <ligand>
        <name>substrate</name>
    </ligand>
</feature>
<keyword evidence="3 7" id="KW-0460">Magnesium</keyword>
<dbReference type="InterPro" id="IPR036849">
    <property type="entry name" value="Enolase-like_C_sf"/>
</dbReference>
<evidence type="ECO:0000256" key="7">
    <source>
        <dbReference type="PIRSR" id="PIRSR634603-3"/>
    </source>
</evidence>
<dbReference type="SFLD" id="SFLDG00180">
    <property type="entry name" value="muconate_cycloisomerase"/>
    <property type="match status" value="2"/>
</dbReference>
<evidence type="ECO:0000256" key="5">
    <source>
        <dbReference type="PIRSR" id="PIRSR634603-1"/>
    </source>
</evidence>
<feature type="domain" description="Mandelate racemase/muconate lactonizing enzyme C-terminal" evidence="9">
    <location>
        <begin position="141"/>
        <end position="240"/>
    </location>
</feature>
<feature type="binding site" evidence="7">
    <location>
        <position position="191"/>
    </location>
    <ligand>
        <name>Mg(2+)</name>
        <dbReference type="ChEBI" id="CHEBI:18420"/>
    </ligand>
</feature>
<comment type="similarity">
    <text evidence="1 8">Belongs to the mandelate racemase/muconate lactonizing enzyme family.</text>
</comment>
<feature type="active site" description="Proton acceptor; specific for (S)-substrate epimerization" evidence="5">
    <location>
        <position position="268"/>
    </location>
</feature>
<dbReference type="Pfam" id="PF02746">
    <property type="entry name" value="MR_MLE_N"/>
    <property type="match status" value="1"/>
</dbReference>
<feature type="binding site" evidence="6">
    <location>
        <position position="24"/>
    </location>
    <ligand>
        <name>substrate</name>
    </ligand>
</feature>
<dbReference type="InterPro" id="IPR029017">
    <property type="entry name" value="Enolase-like_N"/>
</dbReference>
<dbReference type="SFLD" id="SFLDF00009">
    <property type="entry name" value="o-succinylbenzoate_synthase"/>
    <property type="match status" value="1"/>
</dbReference>
<dbReference type="EMBL" id="VJMZ01000001">
    <property type="protein sequence ID" value="TRM10748.1"/>
    <property type="molecule type" value="Genomic_DNA"/>
</dbReference>
<feature type="active site" description="Proton acceptor; specific for (R)-substrate epimerization" evidence="5">
    <location>
        <position position="162"/>
    </location>
</feature>
<dbReference type="CDD" id="cd03319">
    <property type="entry name" value="L-Ala-DL-Glu_epimerase"/>
    <property type="match status" value="1"/>
</dbReference>
<dbReference type="SFLD" id="SFLDS00001">
    <property type="entry name" value="Enolase"/>
    <property type="match status" value="2"/>
</dbReference>
<feature type="binding site" evidence="6">
    <location>
        <position position="321"/>
    </location>
    <ligand>
        <name>substrate</name>
    </ligand>
</feature>
<dbReference type="PANTHER" id="PTHR48073">
    <property type="entry name" value="O-SUCCINYLBENZOATE SYNTHASE-RELATED"/>
    <property type="match status" value="1"/>
</dbReference>
<dbReference type="FunFam" id="3.30.390.10:FF:000009">
    <property type="entry name" value="Hydrophobic dipeptide epimerase"/>
    <property type="match status" value="1"/>
</dbReference>
<evidence type="ECO:0000256" key="6">
    <source>
        <dbReference type="PIRSR" id="PIRSR634603-2"/>
    </source>
</evidence>
<dbReference type="InterPro" id="IPR013341">
    <property type="entry name" value="Mandelate_racemase_N_dom"/>
</dbReference>
<dbReference type="InterPro" id="IPR034603">
    <property type="entry name" value="Dipeptide_epimerase"/>
</dbReference>
<name>A0A549YFX4_9BACI</name>
<comment type="cofactor">
    <cofactor evidence="7 8">
        <name>Mg(2+)</name>
        <dbReference type="ChEBI" id="CHEBI:18420"/>
    </cofactor>
    <text evidence="7 8">Binds 1 Mg(2+) ion per subunit.</text>
</comment>
<dbReference type="Pfam" id="PF13378">
    <property type="entry name" value="MR_MLE_C"/>
    <property type="match status" value="1"/>
</dbReference>
<dbReference type="SMART" id="SM00922">
    <property type="entry name" value="MR_MLE"/>
    <property type="match status" value="1"/>
</dbReference>
<evidence type="ECO:0000313" key="11">
    <source>
        <dbReference type="Proteomes" id="UP000319280"/>
    </source>
</evidence>
<dbReference type="AlphaFoldDB" id="A0A549YFX4"/>
<feature type="binding site" evidence="6">
    <location>
        <position position="296"/>
    </location>
    <ligand>
        <name>substrate</name>
    </ligand>
</feature>
<keyword evidence="11" id="KW-1185">Reference proteome</keyword>
<evidence type="ECO:0000256" key="1">
    <source>
        <dbReference type="ARBA" id="ARBA00008031"/>
    </source>
</evidence>
<dbReference type="GO" id="GO:0000287">
    <property type="term" value="F:magnesium ion binding"/>
    <property type="evidence" value="ECO:0007669"/>
    <property type="project" value="UniProtKB-ARBA"/>
</dbReference>
<keyword evidence="2 7" id="KW-0479">Metal-binding</keyword>
<gene>
    <name evidence="10" type="ORF">FH966_02900</name>
</gene>
<dbReference type="Gene3D" id="3.30.390.10">
    <property type="entry name" value="Enolase-like, N-terminal domain"/>
    <property type="match status" value="1"/>
</dbReference>